<gene>
    <name evidence="1" type="ORF">EVAR_90152_1</name>
</gene>
<sequence>MLPVLAYSASQFIPLILKLRLKRIEAKHLMALKTASGLPTSFGSKDPMEMLDNDLWHLQIYDQHVRLIKKNENPEHFRPDRHFASVMLARQA</sequence>
<dbReference type="AlphaFoldDB" id="A0A4C1Z749"/>
<dbReference type="EMBL" id="BGZK01001596">
    <property type="protein sequence ID" value="GBP82963.1"/>
    <property type="molecule type" value="Genomic_DNA"/>
</dbReference>
<name>A0A4C1Z749_EUMVA</name>
<organism evidence="1 2">
    <name type="scientific">Eumeta variegata</name>
    <name type="common">Bagworm moth</name>
    <name type="synonym">Eumeta japonica</name>
    <dbReference type="NCBI Taxonomy" id="151549"/>
    <lineage>
        <taxon>Eukaryota</taxon>
        <taxon>Metazoa</taxon>
        <taxon>Ecdysozoa</taxon>
        <taxon>Arthropoda</taxon>
        <taxon>Hexapoda</taxon>
        <taxon>Insecta</taxon>
        <taxon>Pterygota</taxon>
        <taxon>Neoptera</taxon>
        <taxon>Endopterygota</taxon>
        <taxon>Lepidoptera</taxon>
        <taxon>Glossata</taxon>
        <taxon>Ditrysia</taxon>
        <taxon>Tineoidea</taxon>
        <taxon>Psychidae</taxon>
        <taxon>Oiketicinae</taxon>
        <taxon>Eumeta</taxon>
    </lineage>
</organism>
<evidence type="ECO:0000313" key="2">
    <source>
        <dbReference type="Proteomes" id="UP000299102"/>
    </source>
</evidence>
<keyword evidence="2" id="KW-1185">Reference proteome</keyword>
<comment type="caution">
    <text evidence="1">The sequence shown here is derived from an EMBL/GenBank/DDBJ whole genome shotgun (WGS) entry which is preliminary data.</text>
</comment>
<dbReference type="Proteomes" id="UP000299102">
    <property type="component" value="Unassembled WGS sequence"/>
</dbReference>
<proteinExistence type="predicted"/>
<protein>
    <submittedName>
        <fullName evidence="1">Uncharacterized protein</fullName>
    </submittedName>
</protein>
<accession>A0A4C1Z749</accession>
<evidence type="ECO:0000313" key="1">
    <source>
        <dbReference type="EMBL" id="GBP82963.1"/>
    </source>
</evidence>
<reference evidence="1 2" key="1">
    <citation type="journal article" date="2019" name="Commun. Biol.">
        <title>The bagworm genome reveals a unique fibroin gene that provides high tensile strength.</title>
        <authorList>
            <person name="Kono N."/>
            <person name="Nakamura H."/>
            <person name="Ohtoshi R."/>
            <person name="Tomita M."/>
            <person name="Numata K."/>
            <person name="Arakawa K."/>
        </authorList>
    </citation>
    <scope>NUCLEOTIDE SEQUENCE [LARGE SCALE GENOMIC DNA]</scope>
</reference>